<keyword evidence="4" id="KW-1185">Reference proteome</keyword>
<dbReference type="InterPro" id="IPR050739">
    <property type="entry name" value="MFP"/>
</dbReference>
<feature type="transmembrane region" description="Helical" evidence="2">
    <location>
        <begin position="33"/>
        <end position="52"/>
    </location>
</feature>
<keyword evidence="2" id="KW-1133">Transmembrane helix</keyword>
<dbReference type="RefSeq" id="WP_130285829.1">
    <property type="nucleotide sequence ID" value="NZ_SGXE01000001.1"/>
</dbReference>
<evidence type="ECO:0000313" key="3">
    <source>
        <dbReference type="EMBL" id="RZT00024.1"/>
    </source>
</evidence>
<dbReference type="Proteomes" id="UP000292262">
    <property type="component" value="Unassembled WGS sequence"/>
</dbReference>
<organism evidence="3 4">
    <name type="scientific">Aquimarina brevivitae</name>
    <dbReference type="NCBI Taxonomy" id="323412"/>
    <lineage>
        <taxon>Bacteria</taxon>
        <taxon>Pseudomonadati</taxon>
        <taxon>Bacteroidota</taxon>
        <taxon>Flavobacteriia</taxon>
        <taxon>Flavobacteriales</taxon>
        <taxon>Flavobacteriaceae</taxon>
        <taxon>Aquimarina</taxon>
    </lineage>
</organism>
<keyword evidence="2" id="KW-0472">Membrane</keyword>
<dbReference type="EMBL" id="SGXE01000001">
    <property type="protein sequence ID" value="RZT00024.1"/>
    <property type="molecule type" value="Genomic_DNA"/>
</dbReference>
<keyword evidence="1" id="KW-0175">Coiled coil</keyword>
<dbReference type="Gene3D" id="2.40.50.100">
    <property type="match status" value="1"/>
</dbReference>
<dbReference type="PANTHER" id="PTHR30386:SF18">
    <property type="entry name" value="INNER MEMBRANE PROTEIN YIAV-RELATED"/>
    <property type="match status" value="1"/>
</dbReference>
<evidence type="ECO:0000256" key="2">
    <source>
        <dbReference type="SAM" id="Phobius"/>
    </source>
</evidence>
<dbReference type="OrthoDB" id="9760528at2"/>
<sequence>MLNIGSSKLNKTVDLSGYTAYKKVMHKGDHKKFSRFLGAFAIMSIIILFLPWTQNISGSGYVTTLTPDQRPQTIQSPIPGKIEKWYVREGDFVTKGDTILFISEIKNEYFDPKLVERTGQQIQSKNFALNSYKGKVNALNAQIQALKNERVLKLEQAKNKLMQANLKVKSDSIDLEAAKTNLTIAERQFNRIQQLEKEGLKSLTEVEGKRLKLQETQAKLISQENKLLASKNEVINARVELNRVQAEYTDKVSKAQSDMFTAQSSQYDAEAQVTKLENEYTNYEMRNDLYYIRAPQSGYINKAIKAGIGETFKEGEELVGIMPSKYDLAVETFVEPIDLPLVHLGEEVRIQFDGWPAIVFSGWPNVSYGTYGGKVVAIETFISKNGKYRILLAPDENDHPWPTDIRVGSGAMTIALLEDVPIWFELWRQLNGFPPNYYNPESTSSKGNINKPEKK</sequence>
<dbReference type="InterPro" id="IPR011053">
    <property type="entry name" value="Single_hybrid_motif"/>
</dbReference>
<dbReference type="GO" id="GO:0015562">
    <property type="term" value="F:efflux transmembrane transporter activity"/>
    <property type="evidence" value="ECO:0007669"/>
    <property type="project" value="InterPro"/>
</dbReference>
<protein>
    <submittedName>
        <fullName evidence="3">Multidrug resistance efflux pump</fullName>
    </submittedName>
</protein>
<gene>
    <name evidence="3" type="ORF">EV197_1254</name>
</gene>
<proteinExistence type="predicted"/>
<evidence type="ECO:0000313" key="4">
    <source>
        <dbReference type="Proteomes" id="UP000292262"/>
    </source>
</evidence>
<name>A0A4Q7PHH3_9FLAO</name>
<comment type="caution">
    <text evidence="3">The sequence shown here is derived from an EMBL/GenBank/DDBJ whole genome shotgun (WGS) entry which is preliminary data.</text>
</comment>
<dbReference type="PANTHER" id="PTHR30386">
    <property type="entry name" value="MEMBRANE FUSION SUBUNIT OF EMRAB-TOLC MULTIDRUG EFFLUX PUMP"/>
    <property type="match status" value="1"/>
</dbReference>
<evidence type="ECO:0000256" key="1">
    <source>
        <dbReference type="SAM" id="Coils"/>
    </source>
</evidence>
<keyword evidence="2" id="KW-0812">Transmembrane</keyword>
<dbReference type="AlphaFoldDB" id="A0A4Q7PHH3"/>
<dbReference type="SUPFAM" id="SSF51230">
    <property type="entry name" value="Single hybrid motif"/>
    <property type="match status" value="1"/>
</dbReference>
<reference evidence="3 4" key="1">
    <citation type="submission" date="2019-02" db="EMBL/GenBank/DDBJ databases">
        <title>Genomic Encyclopedia of Type Strains, Phase IV (KMG-IV): sequencing the most valuable type-strain genomes for metagenomic binning, comparative biology and taxonomic classification.</title>
        <authorList>
            <person name="Goeker M."/>
        </authorList>
    </citation>
    <scope>NUCLEOTIDE SEQUENCE [LARGE SCALE GENOMIC DNA]</scope>
    <source>
        <strain evidence="3 4">DSM 17196</strain>
    </source>
</reference>
<feature type="coiled-coil region" evidence="1">
    <location>
        <begin position="129"/>
        <end position="286"/>
    </location>
</feature>
<accession>A0A4Q7PHH3</accession>